<dbReference type="Proteomes" id="UP000030710">
    <property type="component" value="Unassembled WGS sequence"/>
</dbReference>
<dbReference type="AlphaFoldDB" id="U1PPA1"/>
<accession>U1PPA1</accession>
<name>U1PPA1_9EURY</name>
<evidence type="ECO:0008006" key="3">
    <source>
        <dbReference type="Google" id="ProtNLM"/>
    </source>
</evidence>
<dbReference type="RefSeq" id="WP_021053619.1">
    <property type="nucleotide sequence ID" value="NZ_KE356561.1"/>
</dbReference>
<evidence type="ECO:0000313" key="1">
    <source>
        <dbReference type="EMBL" id="ERG94126.1"/>
    </source>
</evidence>
<dbReference type="EMBL" id="KE356561">
    <property type="protein sequence ID" value="ERG94126.1"/>
    <property type="molecule type" value="Genomic_DNA"/>
</dbReference>
<evidence type="ECO:0000313" key="2">
    <source>
        <dbReference type="Proteomes" id="UP000030710"/>
    </source>
</evidence>
<protein>
    <recommendedName>
        <fullName evidence="3">DUF1102 domain-containing protein</fullName>
    </recommendedName>
</protein>
<sequence>MKRRNYLLGLGSLAVASTAALSTGASVQSTAEREGGINVVNDSTGLLAFQLGPNTNGGVVLENPTTGQIGIDFTGGGSAGGVNVNSKYQIGSLRFISEADNLPGLGNGPTDNPGFMIVNNDTVPRNVTVEFDVTDKVNLAGSKLILQGRPSRNGVVSDVERTKTIRLTAGNDNDSFSFNDSAGPNSTRDDRLEPGEFIGISLIVDTTAAVDDLEDLSGTLTISAN</sequence>
<gene>
    <name evidence="1" type="ORF">J07HQW2_00560</name>
</gene>
<organism evidence="1 2">
    <name type="scientific">Haloquadratum walsbyi J07HQW2</name>
    <dbReference type="NCBI Taxonomy" id="1238425"/>
    <lineage>
        <taxon>Archaea</taxon>
        <taxon>Methanobacteriati</taxon>
        <taxon>Methanobacteriota</taxon>
        <taxon>Stenosarchaea group</taxon>
        <taxon>Halobacteria</taxon>
        <taxon>Halobacteriales</taxon>
        <taxon>Haloferacaceae</taxon>
        <taxon>Haloquadratum</taxon>
    </lineage>
</organism>
<proteinExistence type="predicted"/>
<dbReference type="HOGENOM" id="CLU_1227642_0_0_2"/>
<reference evidence="1 2" key="1">
    <citation type="journal article" date="2013" name="PLoS ONE">
        <title>Assembly-driven community genomics of a hypersaline microbial ecosystem.</title>
        <authorList>
            <person name="Podell S."/>
            <person name="Ugalde J.A."/>
            <person name="Narasingarao P."/>
            <person name="Banfield J.F."/>
            <person name="Heidelberg K.B."/>
            <person name="Allen E.E."/>
        </authorList>
    </citation>
    <scope>NUCLEOTIDE SEQUENCE [LARGE SCALE GENOMIC DNA]</scope>
    <source>
        <strain evidence="2">J07HQW2</strain>
    </source>
</reference>